<dbReference type="RefSeq" id="WP_249304608.1">
    <property type="nucleotide sequence ID" value="NZ_JACRSW010000027.1"/>
</dbReference>
<protein>
    <submittedName>
        <fullName evidence="1">Rpn family recombination-promoting nuclease/putative transposase</fullName>
    </submittedName>
</protein>
<dbReference type="PANTHER" id="PTHR41317">
    <property type="entry name" value="PD-(D_E)XK NUCLEASE FAMILY TRANSPOSASE"/>
    <property type="match status" value="1"/>
</dbReference>
<sequence length="289" mass="34410">MTRKYKKLEELELWDDFMFGAVMSNKELCKPLLEMILQKKIKDIQYPELQKSINLQYDARSIRLDVYIEDDENTVYDIEIQATNEKNLPKRSRYYQGMIDLNIINKGEDYNKLKKSYVIFICRYDPFQKGRCFYRFESICVDDQELKLEDDSVKIIINPFGKQEEKLGKGFHAFMDFLKNGKASDRYTESLEKEIDAVKASEEWRREYMTLLMRDQENIEKGKEIGEKLGDLSRGIRQVKRNMSQYSVEELASLLEFDCNMIQKMTEQILAHPEWDEKKIASEIIEEEK</sequence>
<dbReference type="EMBL" id="JACRSW010000027">
    <property type="protein sequence ID" value="MBC8557446.1"/>
    <property type="molecule type" value="Genomic_DNA"/>
</dbReference>
<dbReference type="Pfam" id="PF12784">
    <property type="entry name" value="PDDEXK_2"/>
    <property type="match status" value="1"/>
</dbReference>
<dbReference type="PANTHER" id="PTHR41317:SF1">
    <property type="entry name" value="PD-(D_E)XK NUCLEASE FAMILY TRANSPOSASE"/>
    <property type="match status" value="1"/>
</dbReference>
<comment type="caution">
    <text evidence="1">The sequence shown here is derived from an EMBL/GenBank/DDBJ whole genome shotgun (WGS) entry which is preliminary data.</text>
</comment>
<keyword evidence="2" id="KW-1185">Reference proteome</keyword>
<proteinExistence type="predicted"/>
<evidence type="ECO:0000313" key="2">
    <source>
        <dbReference type="Proteomes" id="UP000637513"/>
    </source>
</evidence>
<reference evidence="1 2" key="1">
    <citation type="submission" date="2020-08" db="EMBL/GenBank/DDBJ databases">
        <title>Genome public.</title>
        <authorList>
            <person name="Liu C."/>
            <person name="Sun Q."/>
        </authorList>
    </citation>
    <scope>NUCLEOTIDE SEQUENCE [LARGE SCALE GENOMIC DNA]</scope>
    <source>
        <strain evidence="1 2">BX3</strain>
    </source>
</reference>
<dbReference type="NCBIfam" id="TIGR01784">
    <property type="entry name" value="T_den_put_tspse"/>
    <property type="match status" value="1"/>
</dbReference>
<organism evidence="1 2">
    <name type="scientific">Jutongia hominis</name>
    <dbReference type="NCBI Taxonomy" id="2763664"/>
    <lineage>
        <taxon>Bacteria</taxon>
        <taxon>Bacillati</taxon>
        <taxon>Bacillota</taxon>
        <taxon>Clostridia</taxon>
        <taxon>Lachnospirales</taxon>
        <taxon>Lachnospiraceae</taxon>
        <taxon>Jutongia</taxon>
    </lineage>
</organism>
<gene>
    <name evidence="1" type="ORF">H8700_06975</name>
</gene>
<name>A0ABR7MUF9_9FIRM</name>
<dbReference type="InterPro" id="IPR010106">
    <property type="entry name" value="RpnA"/>
</dbReference>
<dbReference type="Proteomes" id="UP000637513">
    <property type="component" value="Unassembled WGS sequence"/>
</dbReference>
<accession>A0ABR7MUF9</accession>
<evidence type="ECO:0000313" key="1">
    <source>
        <dbReference type="EMBL" id="MBC8557446.1"/>
    </source>
</evidence>